<evidence type="ECO:0000313" key="1">
    <source>
        <dbReference type="EMBL" id="MEM5537767.1"/>
    </source>
</evidence>
<name>A0ABU9TVM4_9GAMM</name>
<evidence type="ECO:0000313" key="2">
    <source>
        <dbReference type="Proteomes" id="UP001449225"/>
    </source>
</evidence>
<gene>
    <name evidence="1" type="ORF">WNY58_15370</name>
</gene>
<accession>A0ABU9TVM4</accession>
<dbReference type="EMBL" id="JBBMRA010000019">
    <property type="protein sequence ID" value="MEM5537767.1"/>
    <property type="molecule type" value="Genomic_DNA"/>
</dbReference>
<organism evidence="1 2">
    <name type="scientific">Neptuniibacter pectenicola</name>
    <dbReference type="NCBI Taxonomy" id="1806669"/>
    <lineage>
        <taxon>Bacteria</taxon>
        <taxon>Pseudomonadati</taxon>
        <taxon>Pseudomonadota</taxon>
        <taxon>Gammaproteobacteria</taxon>
        <taxon>Oceanospirillales</taxon>
        <taxon>Oceanospirillaceae</taxon>
        <taxon>Neptuniibacter</taxon>
    </lineage>
</organism>
<comment type="caution">
    <text evidence="1">The sequence shown here is derived from an EMBL/GenBank/DDBJ whole genome shotgun (WGS) entry which is preliminary data.</text>
</comment>
<dbReference type="Proteomes" id="UP001449225">
    <property type="component" value="Unassembled WGS sequence"/>
</dbReference>
<dbReference type="InterPro" id="IPR007711">
    <property type="entry name" value="HigB-1"/>
</dbReference>
<dbReference type="InterPro" id="IPR035093">
    <property type="entry name" value="RelE/ParE_toxin_dom_sf"/>
</dbReference>
<dbReference type="PANTHER" id="PTHR40266:SF2">
    <property type="entry name" value="TOXIN HIGB-1"/>
    <property type="match status" value="1"/>
</dbReference>
<proteinExistence type="predicted"/>
<dbReference type="RefSeq" id="WP_342854997.1">
    <property type="nucleotide sequence ID" value="NZ_JBBMRA010000019.1"/>
</dbReference>
<sequence length="113" mass="13126">MGVIISRRQVAWRCATRYTLPMIKSFKHKGLKLFFEKGKTSGIQTKHTKRLRMQLAAIHTAQNIDDVNLPGFSLHQLKGERASIWSISVNGNWRVTFEFKDGNAYILNYEDYH</sequence>
<dbReference type="Gene3D" id="3.30.2310.20">
    <property type="entry name" value="RelE-like"/>
    <property type="match status" value="1"/>
</dbReference>
<dbReference type="Pfam" id="PF05015">
    <property type="entry name" value="HigB-like_toxin"/>
    <property type="match status" value="1"/>
</dbReference>
<keyword evidence="2" id="KW-1185">Reference proteome</keyword>
<reference evidence="1 2" key="1">
    <citation type="submission" date="2024-03" db="EMBL/GenBank/DDBJ databases">
        <title>Community enrichment and isolation of bacterial strains for fucoidan degradation.</title>
        <authorList>
            <person name="Sichert A."/>
        </authorList>
    </citation>
    <scope>NUCLEOTIDE SEQUENCE [LARGE SCALE GENOMIC DNA]</scope>
    <source>
        <strain evidence="1 2">AS76</strain>
    </source>
</reference>
<dbReference type="SUPFAM" id="SSF143011">
    <property type="entry name" value="RelE-like"/>
    <property type="match status" value="1"/>
</dbReference>
<protein>
    <submittedName>
        <fullName evidence="1">Type II toxin-antitoxin system RelE/ParE family toxin</fullName>
    </submittedName>
</protein>
<dbReference type="PANTHER" id="PTHR40266">
    <property type="entry name" value="TOXIN HIGB-1"/>
    <property type="match status" value="1"/>
</dbReference>